<evidence type="ECO:0000259" key="5">
    <source>
        <dbReference type="Pfam" id="PF04909"/>
    </source>
</evidence>
<keyword evidence="7" id="KW-1185">Reference proteome</keyword>
<dbReference type="GO" id="GO:0016787">
    <property type="term" value="F:hydrolase activity"/>
    <property type="evidence" value="ECO:0007669"/>
    <property type="project" value="InterPro"/>
</dbReference>
<dbReference type="SUPFAM" id="SSF51556">
    <property type="entry name" value="Metallo-dependent hydrolases"/>
    <property type="match status" value="1"/>
</dbReference>
<evidence type="ECO:0000256" key="4">
    <source>
        <dbReference type="SAM" id="SignalP"/>
    </source>
</evidence>
<proteinExistence type="inferred from homology"/>
<comment type="caution">
    <text evidence="6">The sequence shown here is derived from an EMBL/GenBank/DDBJ whole genome shotgun (WGS) entry which is preliminary data.</text>
</comment>
<dbReference type="GO" id="GO:0019748">
    <property type="term" value="P:secondary metabolic process"/>
    <property type="evidence" value="ECO:0007669"/>
    <property type="project" value="TreeGrafter"/>
</dbReference>
<evidence type="ECO:0000313" key="7">
    <source>
        <dbReference type="Proteomes" id="UP000807469"/>
    </source>
</evidence>
<reference evidence="6" key="1">
    <citation type="submission" date="2020-11" db="EMBL/GenBank/DDBJ databases">
        <authorList>
            <consortium name="DOE Joint Genome Institute"/>
            <person name="Ahrendt S."/>
            <person name="Riley R."/>
            <person name="Andreopoulos W."/>
            <person name="Labutti K."/>
            <person name="Pangilinan J."/>
            <person name="Ruiz-Duenas F.J."/>
            <person name="Barrasa J.M."/>
            <person name="Sanchez-Garcia M."/>
            <person name="Camarero S."/>
            <person name="Miyauchi S."/>
            <person name="Serrano A."/>
            <person name="Linde D."/>
            <person name="Babiker R."/>
            <person name="Drula E."/>
            <person name="Ayuso-Fernandez I."/>
            <person name="Pacheco R."/>
            <person name="Padilla G."/>
            <person name="Ferreira P."/>
            <person name="Barriuso J."/>
            <person name="Kellner H."/>
            <person name="Castanera R."/>
            <person name="Alfaro M."/>
            <person name="Ramirez L."/>
            <person name="Pisabarro A.G."/>
            <person name="Kuo A."/>
            <person name="Tritt A."/>
            <person name="Lipzen A."/>
            <person name="He G."/>
            <person name="Yan M."/>
            <person name="Ng V."/>
            <person name="Cullen D."/>
            <person name="Martin F."/>
            <person name="Rosso M.-N."/>
            <person name="Henrissat B."/>
            <person name="Hibbett D."/>
            <person name="Martinez A.T."/>
            <person name="Grigoriev I.V."/>
        </authorList>
    </citation>
    <scope>NUCLEOTIDE SEQUENCE</scope>
    <source>
        <strain evidence="6">CIRM-BRFM 674</strain>
    </source>
</reference>
<accession>A0A9P5YWT1</accession>
<dbReference type="Gene3D" id="3.20.20.140">
    <property type="entry name" value="Metal-dependent hydrolases"/>
    <property type="match status" value="1"/>
</dbReference>
<dbReference type="GO" id="GO:0016831">
    <property type="term" value="F:carboxy-lyase activity"/>
    <property type="evidence" value="ECO:0007669"/>
    <property type="project" value="UniProtKB-KW"/>
</dbReference>
<dbReference type="PANTHER" id="PTHR21240">
    <property type="entry name" value="2-AMINO-3-CARBOXYLMUCONATE-6-SEMIALDEHYDE DECARBOXYLASE"/>
    <property type="match status" value="1"/>
</dbReference>
<dbReference type="EMBL" id="MU155278">
    <property type="protein sequence ID" value="KAF9476899.1"/>
    <property type="molecule type" value="Genomic_DNA"/>
</dbReference>
<comment type="similarity">
    <text evidence="3">Belongs to the metallo-dependent hydrolases superfamily.</text>
</comment>
<organism evidence="6 7">
    <name type="scientific">Pholiota conissans</name>
    <dbReference type="NCBI Taxonomy" id="109636"/>
    <lineage>
        <taxon>Eukaryota</taxon>
        <taxon>Fungi</taxon>
        <taxon>Dikarya</taxon>
        <taxon>Basidiomycota</taxon>
        <taxon>Agaricomycotina</taxon>
        <taxon>Agaricomycetes</taxon>
        <taxon>Agaricomycetidae</taxon>
        <taxon>Agaricales</taxon>
        <taxon>Agaricineae</taxon>
        <taxon>Strophariaceae</taxon>
        <taxon>Pholiota</taxon>
    </lineage>
</organism>
<keyword evidence="4" id="KW-0732">Signal</keyword>
<gene>
    <name evidence="6" type="ORF">BDN70DRAFT_922969</name>
</gene>
<feature type="chain" id="PRO_5040371882" description="Amidohydrolase-related domain-containing protein" evidence="4">
    <location>
        <begin position="28"/>
        <end position="380"/>
    </location>
</feature>
<evidence type="ECO:0000256" key="1">
    <source>
        <dbReference type="ARBA" id="ARBA00022793"/>
    </source>
</evidence>
<protein>
    <recommendedName>
        <fullName evidence="5">Amidohydrolase-related domain-containing protein</fullName>
    </recommendedName>
</protein>
<keyword evidence="1 3" id="KW-0210">Decarboxylase</keyword>
<name>A0A9P5YWT1_9AGAR</name>
<evidence type="ECO:0000313" key="6">
    <source>
        <dbReference type="EMBL" id="KAF9476899.1"/>
    </source>
</evidence>
<evidence type="ECO:0000256" key="2">
    <source>
        <dbReference type="ARBA" id="ARBA00023239"/>
    </source>
</evidence>
<keyword evidence="2 3" id="KW-0456">Lyase</keyword>
<dbReference type="Proteomes" id="UP000807469">
    <property type="component" value="Unassembled WGS sequence"/>
</dbReference>
<dbReference type="Pfam" id="PF04909">
    <property type="entry name" value="Amidohydro_2"/>
    <property type="match status" value="1"/>
</dbReference>
<dbReference type="AlphaFoldDB" id="A0A9P5YWT1"/>
<dbReference type="PANTHER" id="PTHR21240:SF31">
    <property type="entry name" value="AMIDOHYDROLASE FAMILY PROTEIN (AFU_ORTHOLOGUE AFUA_7G05840)"/>
    <property type="match status" value="1"/>
</dbReference>
<dbReference type="InterPro" id="IPR032465">
    <property type="entry name" value="ACMSD"/>
</dbReference>
<dbReference type="InterPro" id="IPR032466">
    <property type="entry name" value="Metal_Hydrolase"/>
</dbReference>
<dbReference type="InterPro" id="IPR006680">
    <property type="entry name" value="Amidohydro-rel"/>
</dbReference>
<evidence type="ECO:0000256" key="3">
    <source>
        <dbReference type="RuleBase" id="RU366045"/>
    </source>
</evidence>
<feature type="domain" description="Amidohydrolase-related" evidence="5">
    <location>
        <begin position="93"/>
        <end position="343"/>
    </location>
</feature>
<feature type="signal peptide" evidence="4">
    <location>
        <begin position="1"/>
        <end position="27"/>
    </location>
</feature>
<sequence>MSSVEASSSSSSLPLLLVLSFSQLVPAREWRNSGTGTIVLEEAWTIPELLDAAARVATGHLTFTVAKRFSNTTIAVGGTNAELRANLLDIHNQRLQAMNENNIDFMVLSCASPCIQGIADPEEAAQMAVTVNNRLAASISNNTQRFGAFASLAMQNVTVAVAELKRTVKELGFLGVLLNDYQQSGPDGLTPLYYDQPQYDEFWQALTDLDVPLYLHPRIDVAPILNFQFAQAPFLIGPGQQFTVTLSNHILGICVNGVFDRFPKAKLIVGHLGERIPSDLVRINHELLKQLSFGLPMKRNVSDYLKENVFETSSGNFATDLLKFHIDQIGLEQILYSIDYPYQNIPDGTVWVNTLPEVLGKGGFASFSRDLAINLLHLND</sequence>
<dbReference type="GO" id="GO:0005829">
    <property type="term" value="C:cytosol"/>
    <property type="evidence" value="ECO:0007669"/>
    <property type="project" value="TreeGrafter"/>
</dbReference>
<dbReference type="OrthoDB" id="432010at2759"/>